<sequence length="78" mass="9251">MYEEYESILVDFNAKIKKSLYQTTPNNRDDLEQEIKIKLYEKLAVIQNIEAPGFYEFVYGSACVAEEEAVYRFQQKKE</sequence>
<organism evidence="1 2">
    <name type="scientific">Shouchella xiaoxiensis</name>
    <dbReference type="NCBI Taxonomy" id="766895"/>
    <lineage>
        <taxon>Bacteria</taxon>
        <taxon>Bacillati</taxon>
        <taxon>Bacillota</taxon>
        <taxon>Bacilli</taxon>
        <taxon>Bacillales</taxon>
        <taxon>Bacillaceae</taxon>
        <taxon>Shouchella</taxon>
    </lineage>
</organism>
<protein>
    <recommendedName>
        <fullName evidence="3">Sigma-O factor regulatory protein RsoA</fullName>
    </recommendedName>
</protein>
<evidence type="ECO:0000313" key="2">
    <source>
        <dbReference type="Proteomes" id="UP001179280"/>
    </source>
</evidence>
<gene>
    <name evidence="1" type="ORF">JOC54_001974</name>
</gene>
<proteinExistence type="predicted"/>
<evidence type="ECO:0000313" key="1">
    <source>
        <dbReference type="EMBL" id="MBM7838715.1"/>
    </source>
</evidence>
<reference evidence="1" key="1">
    <citation type="submission" date="2021-01" db="EMBL/GenBank/DDBJ databases">
        <title>Genomic Encyclopedia of Type Strains, Phase IV (KMG-IV): sequencing the most valuable type-strain genomes for metagenomic binning, comparative biology and taxonomic classification.</title>
        <authorList>
            <person name="Goeker M."/>
        </authorList>
    </citation>
    <scope>NUCLEOTIDE SEQUENCE</scope>
    <source>
        <strain evidence="1">DSM 21943</strain>
    </source>
</reference>
<keyword evidence="2" id="KW-1185">Reference proteome</keyword>
<dbReference type="EMBL" id="JAFBCV010000005">
    <property type="protein sequence ID" value="MBM7838715.1"/>
    <property type="molecule type" value="Genomic_DNA"/>
</dbReference>
<comment type="caution">
    <text evidence="1">The sequence shown here is derived from an EMBL/GenBank/DDBJ whole genome shotgun (WGS) entry which is preliminary data.</text>
</comment>
<evidence type="ECO:0008006" key="3">
    <source>
        <dbReference type="Google" id="ProtNLM"/>
    </source>
</evidence>
<dbReference type="Proteomes" id="UP001179280">
    <property type="component" value="Unassembled WGS sequence"/>
</dbReference>
<dbReference type="RefSeq" id="WP_051990986.1">
    <property type="nucleotide sequence ID" value="NZ_JAFBCV010000005.1"/>
</dbReference>
<accession>A0ABS2STX8</accession>
<name>A0ABS2STX8_9BACI</name>